<dbReference type="InterPro" id="IPR050301">
    <property type="entry name" value="NTE"/>
</dbReference>
<feature type="short sequence motif" description="DGA/G" evidence="4">
    <location>
        <begin position="149"/>
        <end position="151"/>
    </location>
</feature>
<feature type="short sequence motif" description="GXGXXG" evidence="4">
    <location>
        <begin position="9"/>
        <end position="14"/>
    </location>
</feature>
<feature type="active site" description="Nucleophile" evidence="4">
    <location>
        <position position="38"/>
    </location>
</feature>
<evidence type="ECO:0000259" key="5">
    <source>
        <dbReference type="PROSITE" id="PS51635"/>
    </source>
</evidence>
<dbReference type="Gene3D" id="3.40.1090.10">
    <property type="entry name" value="Cytosolic phospholipase A2 catalytic domain"/>
    <property type="match status" value="1"/>
</dbReference>
<evidence type="ECO:0000313" key="7">
    <source>
        <dbReference type="EMBL" id="ROR40183.1"/>
    </source>
</evidence>
<feature type="short sequence motif" description="GXSXG" evidence="4">
    <location>
        <begin position="36"/>
        <end position="40"/>
    </location>
</feature>
<keyword evidence="3 4" id="KW-0443">Lipid metabolism</keyword>
<gene>
    <name evidence="6" type="ORF">C6V80_01285</name>
    <name evidence="7" type="ORF">EDC58_1170</name>
</gene>
<dbReference type="Pfam" id="PF01734">
    <property type="entry name" value="Patatin"/>
    <property type="match status" value="1"/>
</dbReference>
<evidence type="ECO:0000313" key="8">
    <source>
        <dbReference type="Proteomes" id="UP000272781"/>
    </source>
</evidence>
<dbReference type="Proteomes" id="UP000298805">
    <property type="component" value="Chromosome"/>
</dbReference>
<reference evidence="9" key="1">
    <citation type="submission" date="2018-03" db="EMBL/GenBank/DDBJ databases">
        <title>A comparative analysis of the Nautiliaceae.</title>
        <authorList>
            <person name="Grosche A."/>
            <person name="Smedile F."/>
            <person name="Vetriani C."/>
        </authorList>
    </citation>
    <scope>NUCLEOTIDE SEQUENCE [LARGE SCALE GENOMIC DNA]</scope>
    <source>
        <strain evidence="9">TB6</strain>
    </source>
</reference>
<organism evidence="7 8">
    <name type="scientific">Caminibacter pacificus</name>
    <dbReference type="NCBI Taxonomy" id="1424653"/>
    <lineage>
        <taxon>Bacteria</taxon>
        <taxon>Pseudomonadati</taxon>
        <taxon>Campylobacterota</taxon>
        <taxon>Epsilonproteobacteria</taxon>
        <taxon>Nautiliales</taxon>
        <taxon>Nautiliaceae</taxon>
        <taxon>Caminibacter</taxon>
    </lineage>
</organism>
<evidence type="ECO:0000256" key="2">
    <source>
        <dbReference type="ARBA" id="ARBA00022963"/>
    </source>
</evidence>
<dbReference type="GO" id="GO:0016787">
    <property type="term" value="F:hydrolase activity"/>
    <property type="evidence" value="ECO:0007669"/>
    <property type="project" value="UniProtKB-UniRule"/>
</dbReference>
<keyword evidence="2 4" id="KW-0442">Lipid degradation</keyword>
<dbReference type="AlphaFoldDB" id="A0AAJ4RD21"/>
<dbReference type="EMBL" id="RJVK01000002">
    <property type="protein sequence ID" value="ROR40183.1"/>
    <property type="molecule type" value="Genomic_DNA"/>
</dbReference>
<dbReference type="Proteomes" id="UP000272781">
    <property type="component" value="Unassembled WGS sequence"/>
</dbReference>
<evidence type="ECO:0000256" key="4">
    <source>
        <dbReference type="PROSITE-ProRule" id="PRU01161"/>
    </source>
</evidence>
<dbReference type="PANTHER" id="PTHR14226:SF76">
    <property type="entry name" value="NTE FAMILY PROTEIN RSSA"/>
    <property type="match status" value="1"/>
</dbReference>
<dbReference type="InterPro" id="IPR002641">
    <property type="entry name" value="PNPLA_dom"/>
</dbReference>
<evidence type="ECO:0000313" key="9">
    <source>
        <dbReference type="Proteomes" id="UP000298805"/>
    </source>
</evidence>
<evidence type="ECO:0000256" key="3">
    <source>
        <dbReference type="ARBA" id="ARBA00023098"/>
    </source>
</evidence>
<accession>A0AAJ4RD21</accession>
<reference evidence="7 8" key="2">
    <citation type="submission" date="2018-11" db="EMBL/GenBank/DDBJ databases">
        <title>Genomic Encyclopedia of Type Strains, Phase IV (KMG-IV): sequencing the most valuable type-strain genomes for metagenomic binning, comparative biology and taxonomic classification.</title>
        <authorList>
            <person name="Goeker M."/>
        </authorList>
    </citation>
    <scope>NUCLEOTIDE SEQUENCE [LARGE SCALE GENOMIC DNA]</scope>
    <source>
        <strain evidence="7 8">DSM 27783</strain>
    </source>
</reference>
<name>A0AAJ4RD21_9BACT</name>
<dbReference type="EMBL" id="CP027432">
    <property type="protein sequence ID" value="QCI27642.1"/>
    <property type="molecule type" value="Genomic_DNA"/>
</dbReference>
<evidence type="ECO:0000313" key="6">
    <source>
        <dbReference type="EMBL" id="QCI27642.1"/>
    </source>
</evidence>
<dbReference type="GO" id="GO:0016042">
    <property type="term" value="P:lipid catabolic process"/>
    <property type="evidence" value="ECO:0007669"/>
    <property type="project" value="UniProtKB-UniRule"/>
</dbReference>
<evidence type="ECO:0000256" key="1">
    <source>
        <dbReference type="ARBA" id="ARBA00022801"/>
    </source>
</evidence>
<keyword evidence="1 4" id="KW-0378">Hydrolase</keyword>
<feature type="active site" description="Proton acceptor" evidence="4">
    <location>
        <position position="149"/>
    </location>
</feature>
<proteinExistence type="predicted"/>
<dbReference type="SUPFAM" id="SSF52151">
    <property type="entry name" value="FabD/lysophospholipase-like"/>
    <property type="match status" value="1"/>
</dbReference>
<feature type="domain" description="PNPLA" evidence="5">
    <location>
        <begin position="5"/>
        <end position="162"/>
    </location>
</feature>
<sequence length="291" mass="32687">MNVSLVLSGGGARGYTFIGVVEELQAHGIKFSSISGTSMGSLIGALTACNKLDKYKEWVMSLDFIDILTFLKPPFNRLDGDKIFNKIKELVGDYKIEDLPVKFTAVATDLTKKKEVWFQKGDLWTAVKASSAIPGVFEPVVLNGHVLVDGGVLNLMPVAPVMSDMSDLIIAINANAEPIVRNYDIPKEIRKKQTIFEEVWNKIFSGKEDVVNQSINLMMEVIFRYRCAEYRPDIEIKIPQNLAKWYEFHKAPELIEIGRILAREALEDAQKQGIITLKKEKNAKNIHKKSS</sequence>
<dbReference type="RefSeq" id="WP_123352565.1">
    <property type="nucleotide sequence ID" value="NZ_CP027432.2"/>
</dbReference>
<dbReference type="PANTHER" id="PTHR14226">
    <property type="entry name" value="NEUROPATHY TARGET ESTERASE/SWISS CHEESE D.MELANOGASTER"/>
    <property type="match status" value="1"/>
</dbReference>
<dbReference type="PROSITE" id="PS51635">
    <property type="entry name" value="PNPLA"/>
    <property type="match status" value="1"/>
</dbReference>
<keyword evidence="9" id="KW-1185">Reference proteome</keyword>
<reference evidence="6" key="3">
    <citation type="submission" date="2019-06" db="EMBL/GenBank/DDBJ databases">
        <title>A comparative analysis of the Nautiliaceae.</title>
        <authorList>
            <person name="Grosche A."/>
            <person name="Smedile F."/>
            <person name="Vetriani C."/>
        </authorList>
    </citation>
    <scope>NUCLEOTIDE SEQUENCE</scope>
    <source>
        <strain evidence="6">TB6</strain>
    </source>
</reference>
<protein>
    <submittedName>
        <fullName evidence="7">NTE family protein</fullName>
    </submittedName>
    <submittedName>
        <fullName evidence="6">Patatin-like phospholipase family protein</fullName>
    </submittedName>
</protein>
<dbReference type="InterPro" id="IPR016035">
    <property type="entry name" value="Acyl_Trfase/lysoPLipase"/>
</dbReference>